<dbReference type="OrthoDB" id="24852at10239"/>
<keyword evidence="2" id="KW-1185">Reference proteome</keyword>
<dbReference type="Proteomes" id="UP000223009">
    <property type="component" value="Segment"/>
</dbReference>
<sequence length="73" mass="8370">MEYKVSEPPEGYTWSATDVDDPMWGKEGKTLTLILYKDGKEVERRGVFVPKNRENEAQAFLTGMENSIRMGLK</sequence>
<protein>
    <submittedName>
        <fullName evidence="1">Uncharacterized protein</fullName>
    </submittedName>
</protein>
<name>A0A222YUC5_9CAUD</name>
<evidence type="ECO:0000313" key="1">
    <source>
        <dbReference type="EMBL" id="ASR75574.1"/>
    </source>
</evidence>
<dbReference type="EMBL" id="MF155946">
    <property type="protein sequence ID" value="ASR75574.1"/>
    <property type="molecule type" value="Genomic_DNA"/>
</dbReference>
<reference evidence="1 2" key="1">
    <citation type="submission" date="2017-05" db="EMBL/GenBank/DDBJ databases">
        <authorList>
            <person name="Chapman J."/>
            <person name="Chang C."/>
            <person name="Suresh T."/>
            <person name="Shishido T.C."/>
            <person name="Bindert I."/>
            <person name="Shaffer C.D."/>
            <person name="Weston-Hafer K.A."/>
            <person name="Russell D.A."/>
            <person name="Pope W.H."/>
            <person name="Jacobs-Sera D."/>
            <person name="Hendrix R.W."/>
            <person name="Hatfull G.F."/>
        </authorList>
    </citation>
    <scope>NUCLEOTIDE SEQUENCE [LARGE SCALE GENOMIC DNA]</scope>
</reference>
<organism evidence="1 2">
    <name type="scientific">Streptomyces phage Mildred21</name>
    <dbReference type="NCBI Taxonomy" id="2023959"/>
    <lineage>
        <taxon>Viruses</taxon>
        <taxon>Duplodnaviria</taxon>
        <taxon>Heunggongvirae</taxon>
        <taxon>Uroviricota</taxon>
        <taxon>Caudoviricetes</taxon>
        <taxon>Stanwilliamsviridae</taxon>
        <taxon>Boydwoodruffvirinae</taxon>
        <taxon>Samistivirus</taxon>
        <taxon>Samistivirus mildred21</taxon>
    </lineage>
</organism>
<evidence type="ECO:0000313" key="2">
    <source>
        <dbReference type="Proteomes" id="UP000223009"/>
    </source>
</evidence>
<gene>
    <name evidence="1" type="ORF">SEA_MILDRED21_215</name>
</gene>
<proteinExistence type="predicted"/>
<accession>A0A222YUC5</accession>